<dbReference type="AlphaFoldDB" id="N0B9Y7"/>
<protein>
    <recommendedName>
        <fullName evidence="1">rRNA small subunit methyltransferase F RNA-binding PUA-like domain-containing protein</fullName>
    </recommendedName>
</protein>
<dbReference type="KEGG" id="ast:Asulf_00375"/>
<name>N0B9Y7_9EURY</name>
<dbReference type="Pfam" id="PF13636">
    <property type="entry name" value="Methyltranf_PUA"/>
    <property type="match status" value="1"/>
</dbReference>
<gene>
    <name evidence="2" type="ORF">Asulf_00375</name>
</gene>
<proteinExistence type="predicted"/>
<dbReference type="GeneID" id="15392021"/>
<reference evidence="2 3" key="1">
    <citation type="journal article" date="2013" name="Genome Announc.">
        <title>Complete Genome Sequence of the Thermophilic and Facultatively Chemolithoautotrophic Sulfate Reducer Archaeoglobus sulfaticallidus Strain PM70-1T.</title>
        <authorList>
            <person name="Stokke R."/>
            <person name="Hocking W.P."/>
            <person name="Steinsbu B.O."/>
            <person name="Steen I.H."/>
        </authorList>
    </citation>
    <scope>NUCLEOTIDE SEQUENCE [LARGE SCALE GENOMIC DNA]</scope>
    <source>
        <strain evidence="2">PM70-1</strain>
    </source>
</reference>
<dbReference type="HOGENOM" id="CLU_145193_0_0_2"/>
<dbReference type="Proteomes" id="UP000013307">
    <property type="component" value="Chromosome"/>
</dbReference>
<evidence type="ECO:0000313" key="3">
    <source>
        <dbReference type="Proteomes" id="UP000013307"/>
    </source>
</evidence>
<keyword evidence="3" id="KW-1185">Reference proteome</keyword>
<accession>N0B9Y7</accession>
<evidence type="ECO:0000259" key="1">
    <source>
        <dbReference type="Pfam" id="PF13636"/>
    </source>
</evidence>
<feature type="domain" description="rRNA small subunit methyltransferase F RNA-binding PUA-like" evidence="1">
    <location>
        <begin position="86"/>
        <end position="136"/>
    </location>
</feature>
<organism evidence="2 3">
    <name type="scientific">Archaeoglobus sulfaticallidus PM70-1</name>
    <dbReference type="NCBI Taxonomy" id="387631"/>
    <lineage>
        <taxon>Archaea</taxon>
        <taxon>Methanobacteriati</taxon>
        <taxon>Methanobacteriota</taxon>
        <taxon>Archaeoglobi</taxon>
        <taxon>Archaeoglobales</taxon>
        <taxon>Archaeoglobaceae</taxon>
        <taxon>Archaeoglobus</taxon>
    </lineage>
</organism>
<dbReference type="STRING" id="387631.Asulf_00375"/>
<dbReference type="eggNOG" id="arCOG02285">
    <property type="taxonomic scope" value="Archaea"/>
</dbReference>
<dbReference type="EMBL" id="CP005290">
    <property type="protein sequence ID" value="AGK60404.1"/>
    <property type="molecule type" value="Genomic_DNA"/>
</dbReference>
<dbReference type="InterPro" id="IPR027391">
    <property type="entry name" value="Nol1_Nop2_Fmu_2"/>
</dbReference>
<dbReference type="Gene3D" id="2.30.130.60">
    <property type="match status" value="1"/>
</dbReference>
<dbReference type="RefSeq" id="WP_015590003.1">
    <property type="nucleotide sequence ID" value="NC_021169.1"/>
</dbReference>
<evidence type="ECO:0000313" key="2">
    <source>
        <dbReference type="EMBL" id="AGK60404.1"/>
    </source>
</evidence>
<sequence length="136" mass="15505">MESEIGRKINEALKERWGVTLNLSFYERGKRRIYAYSCGNLGVRAVSKGLYFATIEKDGLRLSMEGSFIVGKVAKKNVVEVDEEKALRWMRGEAIEINQTDVSEGYVILKYGSYFIGCGKLRNGKIINFVPKDRRL</sequence>